<sequence>MSANLCPQCNEPLANLSKTLVSSVLVHANQKTSEGREYTCATDYRREQVKRVKQRRLREKRPKVAKQTVMDGDGHGGVIRAWAWVCCVCGEKEVASVGSAPWGWEVADEDDLEYSNALCAECSEDESLVDELS</sequence>
<organism evidence="1">
    <name type="scientific">marine sediment metagenome</name>
    <dbReference type="NCBI Taxonomy" id="412755"/>
    <lineage>
        <taxon>unclassified sequences</taxon>
        <taxon>metagenomes</taxon>
        <taxon>ecological metagenomes</taxon>
    </lineage>
</organism>
<protein>
    <submittedName>
        <fullName evidence="1">Uncharacterized protein</fullName>
    </submittedName>
</protein>
<proteinExistence type="predicted"/>
<comment type="caution">
    <text evidence="1">The sequence shown here is derived from an EMBL/GenBank/DDBJ whole genome shotgun (WGS) entry which is preliminary data.</text>
</comment>
<accession>A0A0F9F3L9</accession>
<reference evidence="1" key="1">
    <citation type="journal article" date="2015" name="Nature">
        <title>Complex archaea that bridge the gap between prokaryotes and eukaryotes.</title>
        <authorList>
            <person name="Spang A."/>
            <person name="Saw J.H."/>
            <person name="Jorgensen S.L."/>
            <person name="Zaremba-Niedzwiedzka K."/>
            <person name="Martijn J."/>
            <person name="Lind A.E."/>
            <person name="van Eijk R."/>
            <person name="Schleper C."/>
            <person name="Guy L."/>
            <person name="Ettema T.J."/>
        </authorList>
    </citation>
    <scope>NUCLEOTIDE SEQUENCE</scope>
</reference>
<evidence type="ECO:0000313" key="1">
    <source>
        <dbReference type="EMBL" id="KKL80858.1"/>
    </source>
</evidence>
<dbReference type="EMBL" id="LAZR01022730">
    <property type="protein sequence ID" value="KKL80858.1"/>
    <property type="molecule type" value="Genomic_DNA"/>
</dbReference>
<gene>
    <name evidence="1" type="ORF">LCGC14_2000540</name>
</gene>
<name>A0A0F9F3L9_9ZZZZ</name>
<dbReference type="AlphaFoldDB" id="A0A0F9F3L9"/>